<keyword evidence="1" id="KW-0812">Transmembrane</keyword>
<keyword evidence="3" id="KW-1185">Reference proteome</keyword>
<reference evidence="3" key="1">
    <citation type="submission" date="2016-11" db="EMBL/GenBank/DDBJ databases">
        <authorList>
            <person name="Varghese N."/>
            <person name="Submissions S."/>
        </authorList>
    </citation>
    <scope>NUCLEOTIDE SEQUENCE [LARGE SCALE GENOMIC DNA]</scope>
    <source>
        <strain evidence="3">DSM 26134</strain>
    </source>
</reference>
<feature type="transmembrane region" description="Helical" evidence="1">
    <location>
        <begin position="6"/>
        <end position="26"/>
    </location>
</feature>
<feature type="transmembrane region" description="Helical" evidence="1">
    <location>
        <begin position="165"/>
        <end position="183"/>
    </location>
</feature>
<evidence type="ECO:0000313" key="2">
    <source>
        <dbReference type="EMBL" id="SHK79742.1"/>
    </source>
</evidence>
<protein>
    <submittedName>
        <fullName evidence="2">Uncharacterized protein</fullName>
    </submittedName>
</protein>
<feature type="transmembrane region" description="Helical" evidence="1">
    <location>
        <begin position="38"/>
        <end position="62"/>
    </location>
</feature>
<name>A0A1M6VE29_REIAG</name>
<accession>A0A1M6VE29</accession>
<dbReference type="Proteomes" id="UP000184474">
    <property type="component" value="Unassembled WGS sequence"/>
</dbReference>
<dbReference type="EMBL" id="FRAA01000009">
    <property type="protein sequence ID" value="SHK79742.1"/>
    <property type="molecule type" value="Genomic_DNA"/>
</dbReference>
<evidence type="ECO:0000313" key="3">
    <source>
        <dbReference type="Proteomes" id="UP000184474"/>
    </source>
</evidence>
<feature type="transmembrane region" description="Helical" evidence="1">
    <location>
        <begin position="68"/>
        <end position="87"/>
    </location>
</feature>
<keyword evidence="1" id="KW-0472">Membrane</keyword>
<organism evidence="2 3">
    <name type="scientific">Reichenbachiella agariperforans</name>
    <dbReference type="NCBI Taxonomy" id="156994"/>
    <lineage>
        <taxon>Bacteria</taxon>
        <taxon>Pseudomonadati</taxon>
        <taxon>Bacteroidota</taxon>
        <taxon>Cytophagia</taxon>
        <taxon>Cytophagales</taxon>
        <taxon>Reichenbachiellaceae</taxon>
        <taxon>Reichenbachiella</taxon>
    </lineage>
</organism>
<dbReference type="AlphaFoldDB" id="A0A1M6VE29"/>
<proteinExistence type="predicted"/>
<evidence type="ECO:0000256" key="1">
    <source>
        <dbReference type="SAM" id="Phobius"/>
    </source>
</evidence>
<dbReference type="STRING" id="156994.SAMN04488028_10914"/>
<sequence length="237" mass="27241">MSDHLPYYIYIVFLLTTLATFAFLHFGFKSAEPKKSNVALIISICLVVWLFIIGTLSLNAFFVDYETIPPKFVLAIMPPNLFVMLLFISRRSRNFIRQIPITTLTYLHLVRVPVEIVLWWLALEHWLPMLMTFEGSNYDILSGITAPFVAIFMVGLRSKVKIGAIIWNFLALGLLVTIVYHALFSTPFPFQKFAFDQPNIAVFYFPFIWLPAFIVPAVLFSHLAALYQLFSKSEESI</sequence>
<feature type="transmembrane region" description="Helical" evidence="1">
    <location>
        <begin position="99"/>
        <end position="120"/>
    </location>
</feature>
<feature type="transmembrane region" description="Helical" evidence="1">
    <location>
        <begin position="203"/>
        <end position="227"/>
    </location>
</feature>
<dbReference type="RefSeq" id="WP_073124789.1">
    <property type="nucleotide sequence ID" value="NZ_FRAA01000009.1"/>
</dbReference>
<keyword evidence="1" id="KW-1133">Transmembrane helix</keyword>
<feature type="transmembrane region" description="Helical" evidence="1">
    <location>
        <begin position="140"/>
        <end position="158"/>
    </location>
</feature>
<gene>
    <name evidence="2" type="ORF">SAMN04488028_10914</name>
</gene>